<dbReference type="EMBL" id="AP012319">
    <property type="protein sequence ID" value="BAL91361.1"/>
    <property type="molecule type" value="Genomic_DNA"/>
</dbReference>
<keyword evidence="3" id="KW-1185">Reference proteome</keyword>
<feature type="transmembrane region" description="Helical" evidence="1">
    <location>
        <begin position="85"/>
        <end position="102"/>
    </location>
</feature>
<evidence type="ECO:0000256" key="1">
    <source>
        <dbReference type="SAM" id="Phobius"/>
    </source>
</evidence>
<proteinExistence type="predicted"/>
<dbReference type="KEGG" id="ams:AMIS_61410"/>
<evidence type="ECO:0000313" key="2">
    <source>
        <dbReference type="EMBL" id="BAL91361.1"/>
    </source>
</evidence>
<reference evidence="2 3" key="1">
    <citation type="submission" date="2012-02" db="EMBL/GenBank/DDBJ databases">
        <title>Complete genome sequence of Actinoplanes missouriensis 431 (= NBRC 102363).</title>
        <authorList>
            <person name="Ohnishi Y."/>
            <person name="Ishikawa J."/>
            <person name="Sekine M."/>
            <person name="Hosoyama A."/>
            <person name="Harada T."/>
            <person name="Narita H."/>
            <person name="Hata T."/>
            <person name="Konno Y."/>
            <person name="Tutikane K."/>
            <person name="Fujita N."/>
            <person name="Horinouchi S."/>
            <person name="Hayakawa M."/>
        </authorList>
    </citation>
    <scope>NUCLEOTIDE SEQUENCE [LARGE SCALE GENOMIC DNA]</scope>
    <source>
        <strain evidence="3">ATCC 14538 / DSM 43046 / CBS 188.64 / JCM 3121 / NBRC 102363 / NCIMB 12654 / NRRL B-3342 / UNCC 431</strain>
    </source>
</reference>
<dbReference type="AlphaFoldDB" id="I0HEC4"/>
<organism evidence="2 3">
    <name type="scientific">Actinoplanes missouriensis (strain ATCC 14538 / DSM 43046 / CBS 188.64 / JCM 3121 / NBRC 102363 / NCIMB 12654 / NRRL B-3342 / UNCC 431)</name>
    <dbReference type="NCBI Taxonomy" id="512565"/>
    <lineage>
        <taxon>Bacteria</taxon>
        <taxon>Bacillati</taxon>
        <taxon>Actinomycetota</taxon>
        <taxon>Actinomycetes</taxon>
        <taxon>Micromonosporales</taxon>
        <taxon>Micromonosporaceae</taxon>
        <taxon>Actinoplanes</taxon>
    </lineage>
</organism>
<keyword evidence="1" id="KW-0812">Transmembrane</keyword>
<dbReference type="Proteomes" id="UP000007882">
    <property type="component" value="Chromosome"/>
</dbReference>
<feature type="transmembrane region" description="Helical" evidence="1">
    <location>
        <begin position="51"/>
        <end position="73"/>
    </location>
</feature>
<evidence type="ECO:0008006" key="4">
    <source>
        <dbReference type="Google" id="ProtNLM"/>
    </source>
</evidence>
<dbReference type="PATRIC" id="fig|512565.3.peg.6135"/>
<keyword evidence="1" id="KW-0472">Membrane</keyword>
<gene>
    <name evidence="2" type="ordered locus">AMIS_61410</name>
</gene>
<accession>I0HEC4</accession>
<evidence type="ECO:0000313" key="3">
    <source>
        <dbReference type="Proteomes" id="UP000007882"/>
    </source>
</evidence>
<dbReference type="eggNOG" id="COG3759">
    <property type="taxonomic scope" value="Bacteria"/>
</dbReference>
<dbReference type="HOGENOM" id="CLU_129819_1_1_11"/>
<keyword evidence="1" id="KW-1133">Transmembrane helix</keyword>
<sequence length="128" mass="13712">MLRMNTVAQVFAVVAALVHLGAGTLEAFFYRRPAVRKFLTGSTADAPEAQMWRFFIGLYNLFLAVGILVGLVMLHRGDESAGRALVIYVGCFMTVSGVIFLITHPKLWSGALGQFVPPGAAVAAALLT</sequence>
<dbReference type="InterPro" id="IPR009732">
    <property type="entry name" value="DUF1304"/>
</dbReference>
<protein>
    <recommendedName>
        <fullName evidence="4">DUF1304 domain-containing protein</fullName>
    </recommendedName>
</protein>
<name>I0HEC4_ACTM4</name>
<dbReference type="Pfam" id="PF06993">
    <property type="entry name" value="DUF1304"/>
    <property type="match status" value="1"/>
</dbReference>